<dbReference type="InterPro" id="IPR002661">
    <property type="entry name" value="Ribosome_recyc_fac"/>
</dbReference>
<protein>
    <recommendedName>
        <fullName evidence="2">Ribosome-recycling factor, mitochondrial</fullName>
    </recommendedName>
    <alternativeName>
        <fullName evidence="4">Ribosome-releasing factor, mitochondrial</fullName>
    </alternativeName>
</protein>
<proteinExistence type="inferred from homology"/>
<reference evidence="7" key="1">
    <citation type="submission" date="2020-09" db="EMBL/GenBank/DDBJ databases">
        <authorList>
            <person name="Kikuchi T."/>
        </authorList>
    </citation>
    <scope>NUCLEOTIDE SEQUENCE</scope>
    <source>
        <strain evidence="7">SH1</strain>
    </source>
</reference>
<dbReference type="GO" id="GO:0043023">
    <property type="term" value="F:ribosomal large subunit binding"/>
    <property type="evidence" value="ECO:0007669"/>
    <property type="project" value="TreeGrafter"/>
</dbReference>
<dbReference type="OrthoDB" id="407355at2759"/>
<feature type="coiled-coil region" evidence="5">
    <location>
        <begin position="218"/>
        <end position="252"/>
    </location>
</feature>
<gene>
    <name evidence="7" type="ORF">BOKJ2_LOCUS2287</name>
</gene>
<dbReference type="Proteomes" id="UP000614601">
    <property type="component" value="Unassembled WGS sequence"/>
</dbReference>
<dbReference type="Pfam" id="PF01765">
    <property type="entry name" value="RRF"/>
    <property type="match status" value="1"/>
</dbReference>
<dbReference type="Gene3D" id="3.30.1360.40">
    <property type="match status" value="1"/>
</dbReference>
<dbReference type="SUPFAM" id="SSF55194">
    <property type="entry name" value="Ribosome recycling factor, RRF"/>
    <property type="match status" value="1"/>
</dbReference>
<dbReference type="Proteomes" id="UP000783686">
    <property type="component" value="Unassembled WGS sequence"/>
</dbReference>
<keyword evidence="8" id="KW-1185">Reference proteome</keyword>
<keyword evidence="3" id="KW-0648">Protein biosynthesis</keyword>
<evidence type="ECO:0000313" key="8">
    <source>
        <dbReference type="Proteomes" id="UP000614601"/>
    </source>
</evidence>
<evidence type="ECO:0000256" key="1">
    <source>
        <dbReference type="ARBA" id="ARBA00005912"/>
    </source>
</evidence>
<accession>A0A811JWJ2</accession>
<dbReference type="Gene3D" id="1.10.132.20">
    <property type="entry name" value="Ribosome-recycling factor"/>
    <property type="match status" value="1"/>
</dbReference>
<evidence type="ECO:0000256" key="2">
    <source>
        <dbReference type="ARBA" id="ARBA00020581"/>
    </source>
</evidence>
<dbReference type="AlphaFoldDB" id="A0A811JWJ2"/>
<dbReference type="PANTHER" id="PTHR20982:SF3">
    <property type="entry name" value="MITOCHONDRIAL RIBOSOME RECYCLING FACTOR PSEUDO 1"/>
    <property type="match status" value="1"/>
</dbReference>
<comment type="similarity">
    <text evidence="1">Belongs to the RRF family.</text>
</comment>
<dbReference type="GO" id="GO:0005739">
    <property type="term" value="C:mitochondrion"/>
    <property type="evidence" value="ECO:0007669"/>
    <property type="project" value="TreeGrafter"/>
</dbReference>
<dbReference type="PANTHER" id="PTHR20982">
    <property type="entry name" value="RIBOSOME RECYCLING FACTOR"/>
    <property type="match status" value="1"/>
</dbReference>
<dbReference type="InterPro" id="IPR023584">
    <property type="entry name" value="Ribosome_recyc_fac_dom"/>
</dbReference>
<dbReference type="GO" id="GO:0006412">
    <property type="term" value="P:translation"/>
    <property type="evidence" value="ECO:0007669"/>
    <property type="project" value="UniProtKB-KW"/>
</dbReference>
<organism evidence="7 8">
    <name type="scientific">Bursaphelenchus okinawaensis</name>
    <dbReference type="NCBI Taxonomy" id="465554"/>
    <lineage>
        <taxon>Eukaryota</taxon>
        <taxon>Metazoa</taxon>
        <taxon>Ecdysozoa</taxon>
        <taxon>Nematoda</taxon>
        <taxon>Chromadorea</taxon>
        <taxon>Rhabditida</taxon>
        <taxon>Tylenchina</taxon>
        <taxon>Tylenchomorpha</taxon>
        <taxon>Aphelenchoidea</taxon>
        <taxon>Aphelenchoididae</taxon>
        <taxon>Bursaphelenchus</taxon>
    </lineage>
</organism>
<name>A0A811JWJ2_9BILA</name>
<evidence type="ECO:0000259" key="6">
    <source>
        <dbReference type="Pfam" id="PF01765"/>
    </source>
</evidence>
<evidence type="ECO:0000256" key="4">
    <source>
        <dbReference type="ARBA" id="ARBA00033107"/>
    </source>
</evidence>
<dbReference type="EMBL" id="CAJFDH010000001">
    <property type="protein sequence ID" value="CAD5207617.1"/>
    <property type="molecule type" value="Genomic_DNA"/>
</dbReference>
<sequence>MHNIFRVPFHSARLCSRYLRRSGILAQISAIAHEQEARRGLSTSAILEKVHKQKKQKGQGHTLPLVSDNLQFEEYDCALSEMRSLEARLEDELQRHFSTKVDLRQYEDLRVPISGTDEVHRLGNLGRVTMKNPQMIMINFADKPTAIKDAKVALQKSALNVNPQHEGIMLYIPVPRMTKERREQLAKDARTLVLNDYKKAINDVYVKSDKKASTTKELDKAKLKRAALLNLKHQYEKRAAALIEEKQKQILQEVA</sequence>
<dbReference type="EMBL" id="CAJFCW020000001">
    <property type="protein sequence ID" value="CAG9086296.1"/>
    <property type="molecule type" value="Genomic_DNA"/>
</dbReference>
<keyword evidence="5" id="KW-0175">Coiled coil</keyword>
<dbReference type="InterPro" id="IPR036191">
    <property type="entry name" value="RRF_sf"/>
</dbReference>
<evidence type="ECO:0000256" key="5">
    <source>
        <dbReference type="SAM" id="Coils"/>
    </source>
</evidence>
<evidence type="ECO:0000313" key="7">
    <source>
        <dbReference type="EMBL" id="CAD5207617.1"/>
    </source>
</evidence>
<evidence type="ECO:0000256" key="3">
    <source>
        <dbReference type="ARBA" id="ARBA00022917"/>
    </source>
</evidence>
<feature type="domain" description="Ribosome recycling factor" evidence="6">
    <location>
        <begin position="90"/>
        <end position="251"/>
    </location>
</feature>
<comment type="caution">
    <text evidence="7">The sequence shown here is derived from an EMBL/GenBank/DDBJ whole genome shotgun (WGS) entry which is preliminary data.</text>
</comment>